<dbReference type="HOGENOM" id="CLU_126433_0_1_11"/>
<gene>
    <name evidence="6" type="ordered locus">Sros_4336</name>
</gene>
<accession>D2AZY8</accession>
<name>D2AZY8_STRRD</name>
<reference evidence="6 7" key="1">
    <citation type="journal article" date="2010" name="Stand. Genomic Sci.">
        <title>Complete genome sequence of Streptosporangium roseum type strain (NI 9100).</title>
        <authorList>
            <person name="Nolan M."/>
            <person name="Sikorski J."/>
            <person name="Jando M."/>
            <person name="Lucas S."/>
            <person name="Lapidus A."/>
            <person name="Glavina Del Rio T."/>
            <person name="Chen F."/>
            <person name="Tice H."/>
            <person name="Pitluck S."/>
            <person name="Cheng J.F."/>
            <person name="Chertkov O."/>
            <person name="Sims D."/>
            <person name="Meincke L."/>
            <person name="Brettin T."/>
            <person name="Han C."/>
            <person name="Detter J.C."/>
            <person name="Bruce D."/>
            <person name="Goodwin L."/>
            <person name="Land M."/>
            <person name="Hauser L."/>
            <person name="Chang Y.J."/>
            <person name="Jeffries C.D."/>
            <person name="Ivanova N."/>
            <person name="Mavromatis K."/>
            <person name="Mikhailova N."/>
            <person name="Chen A."/>
            <person name="Palaniappan K."/>
            <person name="Chain P."/>
            <person name="Rohde M."/>
            <person name="Goker M."/>
            <person name="Bristow J."/>
            <person name="Eisen J.A."/>
            <person name="Markowitz V."/>
            <person name="Hugenholtz P."/>
            <person name="Kyrpides N.C."/>
            <person name="Klenk H.P."/>
        </authorList>
    </citation>
    <scope>NUCLEOTIDE SEQUENCE [LARGE SCALE GENOMIC DNA]</scope>
    <source>
        <strain evidence="7">ATCC 12428 / DSM 43021 / JCM 3005 / NI 9100</strain>
    </source>
</reference>
<evidence type="ECO:0000256" key="1">
    <source>
        <dbReference type="ARBA" id="ARBA00004141"/>
    </source>
</evidence>
<organism evidence="6 7">
    <name type="scientific">Streptosporangium roseum (strain ATCC 12428 / DSM 43021 / JCM 3005 / KCTC 9067 / NCIMB 10171 / NRRL 2505 / NI 9100)</name>
    <dbReference type="NCBI Taxonomy" id="479432"/>
    <lineage>
        <taxon>Bacteria</taxon>
        <taxon>Bacillati</taxon>
        <taxon>Actinomycetota</taxon>
        <taxon>Actinomycetes</taxon>
        <taxon>Streptosporangiales</taxon>
        <taxon>Streptosporangiaceae</taxon>
        <taxon>Streptosporangium</taxon>
    </lineage>
</organism>
<dbReference type="Proteomes" id="UP000002029">
    <property type="component" value="Chromosome"/>
</dbReference>
<dbReference type="InterPro" id="IPR032808">
    <property type="entry name" value="DoxX"/>
</dbReference>
<feature type="transmembrane region" description="Helical" evidence="5">
    <location>
        <begin position="100"/>
        <end position="118"/>
    </location>
</feature>
<dbReference type="Pfam" id="PF13564">
    <property type="entry name" value="DoxX_2"/>
    <property type="match status" value="1"/>
</dbReference>
<feature type="transmembrane region" description="Helical" evidence="5">
    <location>
        <begin position="6"/>
        <end position="26"/>
    </location>
</feature>
<evidence type="ECO:0008006" key="8">
    <source>
        <dbReference type="Google" id="ProtNLM"/>
    </source>
</evidence>
<dbReference type="AlphaFoldDB" id="D2AZY8"/>
<dbReference type="eggNOG" id="ENOG5032SPK">
    <property type="taxonomic scope" value="Bacteria"/>
</dbReference>
<keyword evidence="2 5" id="KW-0812">Transmembrane</keyword>
<keyword evidence="4 5" id="KW-0472">Membrane</keyword>
<keyword evidence="3 5" id="KW-1133">Transmembrane helix</keyword>
<feature type="transmembrane region" description="Helical" evidence="5">
    <location>
        <begin position="71"/>
        <end position="88"/>
    </location>
</feature>
<dbReference type="STRING" id="479432.Sros_4336"/>
<evidence type="ECO:0000313" key="7">
    <source>
        <dbReference type="Proteomes" id="UP000002029"/>
    </source>
</evidence>
<dbReference type="EMBL" id="CP001814">
    <property type="protein sequence ID" value="ACZ87222.1"/>
    <property type="molecule type" value="Genomic_DNA"/>
</dbReference>
<dbReference type="KEGG" id="sro:Sros_4336"/>
<comment type="subcellular location">
    <subcellularLocation>
        <location evidence="1">Membrane</location>
        <topology evidence="1">Multi-pass membrane protein</topology>
    </subcellularLocation>
</comment>
<evidence type="ECO:0000256" key="5">
    <source>
        <dbReference type="SAM" id="Phobius"/>
    </source>
</evidence>
<evidence type="ECO:0000313" key="6">
    <source>
        <dbReference type="EMBL" id="ACZ87222.1"/>
    </source>
</evidence>
<protein>
    <recommendedName>
        <fullName evidence="8">DoxX family protein</fullName>
    </recommendedName>
</protein>
<sequence length="123" mass="13197">MNVFLWVLQAVLAVVFGLAGIMHSTWPKERLRPMLPWVEDFTPARIRLIGMVELLGALGLFLPAVTGIAPILTPLAATGLAVTMLVAAVTHTRRKEPPAVAVNVVLLALAAVIAWGRFGPHAF</sequence>
<dbReference type="OrthoDB" id="3790625at2"/>
<evidence type="ECO:0000256" key="3">
    <source>
        <dbReference type="ARBA" id="ARBA00022989"/>
    </source>
</evidence>
<proteinExistence type="predicted"/>
<evidence type="ECO:0000256" key="4">
    <source>
        <dbReference type="ARBA" id="ARBA00023136"/>
    </source>
</evidence>
<evidence type="ECO:0000256" key="2">
    <source>
        <dbReference type="ARBA" id="ARBA00022692"/>
    </source>
</evidence>
<dbReference type="GO" id="GO:0016020">
    <property type="term" value="C:membrane"/>
    <property type="evidence" value="ECO:0007669"/>
    <property type="project" value="UniProtKB-SubCell"/>
</dbReference>
<dbReference type="RefSeq" id="WP_012890964.1">
    <property type="nucleotide sequence ID" value="NC_013595.1"/>
</dbReference>
<keyword evidence="7" id="KW-1185">Reference proteome</keyword>